<organism evidence="2">
    <name type="scientific">Camponotus floridanus</name>
    <name type="common">Florida carpenter ant</name>
    <dbReference type="NCBI Taxonomy" id="104421"/>
    <lineage>
        <taxon>Eukaryota</taxon>
        <taxon>Metazoa</taxon>
        <taxon>Ecdysozoa</taxon>
        <taxon>Arthropoda</taxon>
        <taxon>Hexapoda</taxon>
        <taxon>Insecta</taxon>
        <taxon>Pterygota</taxon>
        <taxon>Neoptera</taxon>
        <taxon>Endopterygota</taxon>
        <taxon>Hymenoptera</taxon>
        <taxon>Apocrita</taxon>
        <taxon>Aculeata</taxon>
        <taxon>Formicoidea</taxon>
        <taxon>Formicidae</taxon>
        <taxon>Formicinae</taxon>
        <taxon>Camponotus</taxon>
    </lineage>
</organism>
<dbReference type="PRINTS" id="PR01345">
    <property type="entry name" value="CERVTRCPTASE"/>
</dbReference>
<reference evidence="1 2" key="1">
    <citation type="journal article" date="2010" name="Science">
        <title>Genomic comparison of the ants Camponotus floridanus and Harpegnathos saltator.</title>
        <authorList>
            <person name="Bonasio R."/>
            <person name="Zhang G."/>
            <person name="Ye C."/>
            <person name="Mutti N.S."/>
            <person name="Fang X."/>
            <person name="Qin N."/>
            <person name="Donahue G."/>
            <person name="Yang P."/>
            <person name="Li Q."/>
            <person name="Li C."/>
            <person name="Zhang P."/>
            <person name="Huang Z."/>
            <person name="Berger S.L."/>
            <person name="Reinberg D."/>
            <person name="Wang J."/>
            <person name="Liebig J."/>
        </authorList>
    </citation>
    <scope>NUCLEOTIDE SEQUENCE [LARGE SCALE GENOMIC DNA]</scope>
    <source>
        <strain evidence="2">C129</strain>
    </source>
</reference>
<dbReference type="AlphaFoldDB" id="E2AU36"/>
<feature type="non-terminal residue" evidence="1">
    <location>
        <position position="1"/>
    </location>
</feature>
<dbReference type="PANTHER" id="PTHR33332">
    <property type="entry name" value="REVERSE TRANSCRIPTASE DOMAIN-CONTAINING PROTEIN"/>
    <property type="match status" value="1"/>
</dbReference>
<protein>
    <submittedName>
        <fullName evidence="1">Uncharacterized transposon-derived protein ZK1236.4</fullName>
    </submittedName>
</protein>
<dbReference type="STRING" id="104421.E2AU36"/>
<feature type="non-terminal residue" evidence="1">
    <location>
        <position position="114"/>
    </location>
</feature>
<gene>
    <name evidence="1" type="ORF">EAG_01001</name>
</gene>
<accession>E2AU36</accession>
<keyword evidence="2" id="KW-1185">Reference proteome</keyword>
<evidence type="ECO:0000313" key="2">
    <source>
        <dbReference type="Proteomes" id="UP000000311"/>
    </source>
</evidence>
<dbReference type="OMA" id="WELHIQT"/>
<dbReference type="InParanoid" id="E2AU36"/>
<dbReference type="Proteomes" id="UP000000311">
    <property type="component" value="Unassembled WGS sequence"/>
</dbReference>
<proteinExistence type="predicted"/>
<sequence length="114" mass="13697">QVIHFTRKRYVNKHVYFLNGVPLASTDSIRDLGVVFFSNLSWELHIQTLVNRAYRKLGFVMRSYKYFHNISTLRLLFCALVRPHLEYAVTVWAPYQTKYCVMIESIQHRFLRRV</sequence>
<name>E2AU36_CAMFO</name>
<dbReference type="EMBL" id="GL442770">
    <property type="protein sequence ID" value="EFN63053.1"/>
    <property type="molecule type" value="Genomic_DNA"/>
</dbReference>
<evidence type="ECO:0000313" key="1">
    <source>
        <dbReference type="EMBL" id="EFN63053.1"/>
    </source>
</evidence>